<evidence type="ECO:0000313" key="2">
    <source>
        <dbReference type="EMBL" id="MBB5372150.1"/>
    </source>
</evidence>
<dbReference type="PANTHER" id="PTHR11215:SF1">
    <property type="entry name" value="MYG1 EXONUCLEASE"/>
    <property type="match status" value="1"/>
</dbReference>
<sequence>MHPTPPRPLLVTHSGKFHCDEVFAYAVLRLALGLQKPGEDHTLLRTRKPELIENGDIVWDVGSRFDAAANRFDHHQRGAPLRPDETPFSSAGLVWQVYGERAVSALLERGGAAHFAPAIAAELDDGLVRRIDEIDNGVSANGPVVRDSLNLAALVSEFNPPWDSPEANGPTAGDAAFLEASTMVEAMLARRVEGLRARLLAEEKVLAAHAASEDQRLLVLETGMPWKNAAFSHELPVIFCVSPASNGNWMIDTMPPEPGSFEQRLPLPEAWAGLQAEELAAASGVNDAVFVHLRRFVGAAKSREGAISMALKALAAAS</sequence>
<accession>A0A840VKZ1</accession>
<protein>
    <submittedName>
        <fullName evidence="2">Uncharacterized UPF0160 family protein</fullName>
    </submittedName>
</protein>
<dbReference type="RefSeq" id="WP_183265139.1">
    <property type="nucleotide sequence ID" value="NZ_JACHFJ010000001.1"/>
</dbReference>
<dbReference type="InterPro" id="IPR003226">
    <property type="entry name" value="MYG1_exonuclease"/>
</dbReference>
<dbReference type="Pfam" id="PF03690">
    <property type="entry name" value="MYG1_exonuc"/>
    <property type="match status" value="1"/>
</dbReference>
<dbReference type="PANTHER" id="PTHR11215">
    <property type="entry name" value="METAL DEPENDENT HYDROLASE - RELATED"/>
    <property type="match status" value="1"/>
</dbReference>
<dbReference type="Proteomes" id="UP000553706">
    <property type="component" value="Unassembled WGS sequence"/>
</dbReference>
<evidence type="ECO:0000313" key="3">
    <source>
        <dbReference type="Proteomes" id="UP000553706"/>
    </source>
</evidence>
<comment type="caution">
    <text evidence="2">The sequence shown here is derived from an EMBL/GenBank/DDBJ whole genome shotgun (WGS) entry which is preliminary data.</text>
</comment>
<keyword evidence="3" id="KW-1185">Reference proteome</keyword>
<organism evidence="2 3">
    <name type="scientific">Acidocella aromatica</name>
    <dbReference type="NCBI Taxonomy" id="1303579"/>
    <lineage>
        <taxon>Bacteria</taxon>
        <taxon>Pseudomonadati</taxon>
        <taxon>Pseudomonadota</taxon>
        <taxon>Alphaproteobacteria</taxon>
        <taxon>Acetobacterales</taxon>
        <taxon>Acidocellaceae</taxon>
        <taxon>Acidocella</taxon>
    </lineage>
</organism>
<gene>
    <name evidence="2" type="ORF">HNP71_000374</name>
</gene>
<dbReference type="AlphaFoldDB" id="A0A840VKZ1"/>
<evidence type="ECO:0000256" key="1">
    <source>
        <dbReference type="ARBA" id="ARBA00010105"/>
    </source>
</evidence>
<dbReference type="GO" id="GO:0005737">
    <property type="term" value="C:cytoplasm"/>
    <property type="evidence" value="ECO:0007669"/>
    <property type="project" value="TreeGrafter"/>
</dbReference>
<reference evidence="2 3" key="1">
    <citation type="submission" date="2020-08" db="EMBL/GenBank/DDBJ databases">
        <title>Genomic Encyclopedia of Type Strains, Phase IV (KMG-IV): sequencing the most valuable type-strain genomes for metagenomic binning, comparative biology and taxonomic classification.</title>
        <authorList>
            <person name="Goeker M."/>
        </authorList>
    </citation>
    <scope>NUCLEOTIDE SEQUENCE [LARGE SCALE GENOMIC DNA]</scope>
    <source>
        <strain evidence="2 3">DSM 27026</strain>
    </source>
</reference>
<name>A0A840VKZ1_9PROT</name>
<proteinExistence type="inferred from homology"/>
<dbReference type="EMBL" id="JACHFJ010000001">
    <property type="protein sequence ID" value="MBB5372150.1"/>
    <property type="molecule type" value="Genomic_DNA"/>
</dbReference>
<comment type="similarity">
    <text evidence="1">Belongs to the MYG1 family.</text>
</comment>